<dbReference type="AlphaFoldDB" id="A0A8S3ZPT8"/>
<reference evidence="1" key="1">
    <citation type="submission" date="2021-04" db="EMBL/GenBank/DDBJ databases">
        <authorList>
            <consortium name="Molecular Ecology Group"/>
        </authorList>
    </citation>
    <scope>NUCLEOTIDE SEQUENCE</scope>
</reference>
<protein>
    <submittedName>
        <fullName evidence="1">Uncharacterized protein</fullName>
    </submittedName>
</protein>
<evidence type="ECO:0000313" key="1">
    <source>
        <dbReference type="EMBL" id="CAG5129825.1"/>
    </source>
</evidence>
<dbReference type="OrthoDB" id="73997at2759"/>
<feature type="non-terminal residue" evidence="1">
    <location>
        <position position="255"/>
    </location>
</feature>
<dbReference type="EMBL" id="CAJHNH020003691">
    <property type="protein sequence ID" value="CAG5129825.1"/>
    <property type="molecule type" value="Genomic_DNA"/>
</dbReference>
<organism evidence="1 2">
    <name type="scientific">Candidula unifasciata</name>
    <dbReference type="NCBI Taxonomy" id="100452"/>
    <lineage>
        <taxon>Eukaryota</taxon>
        <taxon>Metazoa</taxon>
        <taxon>Spiralia</taxon>
        <taxon>Lophotrochozoa</taxon>
        <taxon>Mollusca</taxon>
        <taxon>Gastropoda</taxon>
        <taxon>Heterobranchia</taxon>
        <taxon>Euthyneura</taxon>
        <taxon>Panpulmonata</taxon>
        <taxon>Eupulmonata</taxon>
        <taxon>Stylommatophora</taxon>
        <taxon>Helicina</taxon>
        <taxon>Helicoidea</taxon>
        <taxon>Geomitridae</taxon>
        <taxon>Candidula</taxon>
    </lineage>
</organism>
<dbReference type="Proteomes" id="UP000678393">
    <property type="component" value="Unassembled WGS sequence"/>
</dbReference>
<accession>A0A8S3ZPT8</accession>
<sequence length="255" mass="28379">CCWLEVWSHQLLAYSQPTQNEMLRLLAARSLAISGANIFKFACTCRDVAGLEKLLSSILRASLQLLEDTEAEVRQLVSSFLCQTSSLNTLTGTWCYPALSQLVIAELCWNSDLVDTLTEVLYTPGQLGLAIDAAFSLRRQVLFEPETTSCLSECHIRQIWAYNTLQMLAATTSSPVLQQVQAAVRCARDDLNSNMDLIRDNLCEFPLFNISHNEGVISSLLGVLLLICLHGTMFTEDRQDTDSKSLPELVQSLLK</sequence>
<feature type="non-terminal residue" evidence="1">
    <location>
        <position position="1"/>
    </location>
</feature>
<gene>
    <name evidence="1" type="ORF">CUNI_LOCUS15383</name>
</gene>
<evidence type="ECO:0000313" key="2">
    <source>
        <dbReference type="Proteomes" id="UP000678393"/>
    </source>
</evidence>
<proteinExistence type="predicted"/>
<keyword evidence="2" id="KW-1185">Reference proteome</keyword>
<comment type="caution">
    <text evidence="1">The sequence shown here is derived from an EMBL/GenBank/DDBJ whole genome shotgun (WGS) entry which is preliminary data.</text>
</comment>
<name>A0A8S3ZPT8_9EUPU</name>